<evidence type="ECO:0000313" key="2">
    <source>
        <dbReference type="EMBL" id="MDX2297471.1"/>
    </source>
</evidence>
<evidence type="ECO:0000313" key="3">
    <source>
        <dbReference type="Proteomes" id="UP001278571"/>
    </source>
</evidence>
<dbReference type="EMBL" id="JAWJZF010000517">
    <property type="protein sequence ID" value="MDX2297471.1"/>
    <property type="molecule type" value="Genomic_DNA"/>
</dbReference>
<sequence length="455" mass="47742">MPRRGSSRTRWIASFGAALTTAALLAGGASTAGAAPAPTTDPTMGTGLVTDSGAARTHEVEYFHGPGGHPRHTHVPADAPARVARHQTSTTAAAVDATVTAVQETGPVTGRLDLVVMGDGYTAAQQADFRADAQATIDAVFAIEPYASYRGLFNIWLVDTASAESGVSGDPTVDAVKDTALSSYFFCDGIERLLCVDESKVTAHANQAPASDIVFVIANSTKYGGAGYTFSPPPPGASYRGIATMSSDNAKSYLIGAHELGHSIGELADEYQYAGYGAYPYKSSASTNISTSADLGTSKWYRWVGEQDPTGSPIGTYEGGDYYETDVYRPTDTSLMRTLASTEFNHVGRESMIKGFYTHADAVTSTVPTGQRVGPTQPLTVRLAPVTGLAGLNLTWYVDGKQVPWATGDLSVTPAELGAVRSGQRVTATATDTTAAVRDPAVRTATTNSLSWRVR</sequence>
<dbReference type="Proteomes" id="UP001278571">
    <property type="component" value="Unassembled WGS sequence"/>
</dbReference>
<keyword evidence="1" id="KW-0732">Signal</keyword>
<dbReference type="Gene3D" id="3.40.390.10">
    <property type="entry name" value="Collagenase (Catalytic Domain)"/>
    <property type="match status" value="1"/>
</dbReference>
<gene>
    <name evidence="2" type="ORF">R2363_35500</name>
</gene>
<reference evidence="2 3" key="1">
    <citation type="submission" date="2023-10" db="EMBL/GenBank/DDBJ databases">
        <authorList>
            <person name="Wang X.X."/>
        </authorList>
    </citation>
    <scope>NUCLEOTIDE SEQUENCE [LARGE SCALE GENOMIC DNA]</scope>
    <source>
        <strain evidence="2 3">NBRC 12816</strain>
    </source>
</reference>
<accession>A0ABU4KI71</accession>
<name>A0ABU4KI71_9ACTN</name>
<proteinExistence type="predicted"/>
<feature type="chain" id="PRO_5046944400" evidence="1">
    <location>
        <begin position="35"/>
        <end position="455"/>
    </location>
</feature>
<dbReference type="InterPro" id="IPR019026">
    <property type="entry name" value="Peptidase_M64_IgA"/>
</dbReference>
<evidence type="ECO:0000256" key="1">
    <source>
        <dbReference type="SAM" id="SignalP"/>
    </source>
</evidence>
<feature type="signal peptide" evidence="1">
    <location>
        <begin position="1"/>
        <end position="34"/>
    </location>
</feature>
<keyword evidence="3" id="KW-1185">Reference proteome</keyword>
<dbReference type="InterPro" id="IPR024079">
    <property type="entry name" value="MetalloPept_cat_dom_sf"/>
</dbReference>
<comment type="caution">
    <text evidence="2">The sequence shown here is derived from an EMBL/GenBank/DDBJ whole genome shotgun (WGS) entry which is preliminary data.</text>
</comment>
<protein>
    <submittedName>
        <fullName evidence="2">M64 family metallopeptidase</fullName>
    </submittedName>
</protein>
<dbReference type="RefSeq" id="WP_319013593.1">
    <property type="nucleotide sequence ID" value="NZ_JAWJZF010000517.1"/>
</dbReference>
<organism evidence="2 3">
    <name type="scientific">Streptomyces roseolus</name>
    <dbReference type="NCBI Taxonomy" id="67358"/>
    <lineage>
        <taxon>Bacteria</taxon>
        <taxon>Bacillati</taxon>
        <taxon>Actinomycetota</taxon>
        <taxon>Actinomycetes</taxon>
        <taxon>Kitasatosporales</taxon>
        <taxon>Streptomycetaceae</taxon>
        <taxon>Streptomyces</taxon>
    </lineage>
</organism>
<dbReference type="Pfam" id="PF09471">
    <property type="entry name" value="Peptidase_M64"/>
    <property type="match status" value="1"/>
</dbReference>